<dbReference type="InterPro" id="IPR012337">
    <property type="entry name" value="RNaseH-like_sf"/>
</dbReference>
<dbReference type="SUPFAM" id="SSF53098">
    <property type="entry name" value="Ribonuclease H-like"/>
    <property type="match status" value="1"/>
</dbReference>
<evidence type="ECO:0000313" key="2">
    <source>
        <dbReference type="EMBL" id="KAK9885574.1"/>
    </source>
</evidence>
<dbReference type="Pfam" id="PF00075">
    <property type="entry name" value="RNase_H"/>
    <property type="match status" value="1"/>
</dbReference>
<organism evidence="2 3">
    <name type="scientific">Henosepilachna vigintioctopunctata</name>
    <dbReference type="NCBI Taxonomy" id="420089"/>
    <lineage>
        <taxon>Eukaryota</taxon>
        <taxon>Metazoa</taxon>
        <taxon>Ecdysozoa</taxon>
        <taxon>Arthropoda</taxon>
        <taxon>Hexapoda</taxon>
        <taxon>Insecta</taxon>
        <taxon>Pterygota</taxon>
        <taxon>Neoptera</taxon>
        <taxon>Endopterygota</taxon>
        <taxon>Coleoptera</taxon>
        <taxon>Polyphaga</taxon>
        <taxon>Cucujiformia</taxon>
        <taxon>Coccinelloidea</taxon>
        <taxon>Coccinellidae</taxon>
        <taxon>Epilachninae</taxon>
        <taxon>Epilachnini</taxon>
        <taxon>Henosepilachna</taxon>
    </lineage>
</organism>
<dbReference type="InterPro" id="IPR002156">
    <property type="entry name" value="RNaseH_domain"/>
</dbReference>
<evidence type="ECO:0000313" key="3">
    <source>
        <dbReference type="Proteomes" id="UP001431783"/>
    </source>
</evidence>
<feature type="domain" description="RNase H type-1" evidence="1">
    <location>
        <begin position="14"/>
        <end position="87"/>
    </location>
</feature>
<evidence type="ECO:0000259" key="1">
    <source>
        <dbReference type="Pfam" id="PF00075"/>
    </source>
</evidence>
<dbReference type="GO" id="GO:0003676">
    <property type="term" value="F:nucleic acid binding"/>
    <property type="evidence" value="ECO:0007669"/>
    <property type="project" value="InterPro"/>
</dbReference>
<name>A0AAW1UQY5_9CUCU</name>
<dbReference type="AlphaFoldDB" id="A0AAW1UQY5"/>
<dbReference type="GO" id="GO:0004523">
    <property type="term" value="F:RNA-DNA hybrid ribonuclease activity"/>
    <property type="evidence" value="ECO:0007669"/>
    <property type="project" value="InterPro"/>
</dbReference>
<dbReference type="Proteomes" id="UP001431783">
    <property type="component" value="Unassembled WGS sequence"/>
</dbReference>
<dbReference type="InterPro" id="IPR036397">
    <property type="entry name" value="RNaseH_sf"/>
</dbReference>
<gene>
    <name evidence="2" type="ORF">WA026_012329</name>
</gene>
<accession>A0AAW1UQY5</accession>
<reference evidence="2 3" key="1">
    <citation type="submission" date="2023-03" db="EMBL/GenBank/DDBJ databases">
        <title>Genome insight into feeding habits of ladybird beetles.</title>
        <authorList>
            <person name="Li H.-S."/>
            <person name="Huang Y.-H."/>
            <person name="Pang H."/>
        </authorList>
    </citation>
    <scope>NUCLEOTIDE SEQUENCE [LARGE SCALE GENOMIC DNA]</scope>
    <source>
        <strain evidence="2">SYSU_2023b</strain>
        <tissue evidence="2">Whole body</tissue>
    </source>
</reference>
<keyword evidence="3" id="KW-1185">Reference proteome</keyword>
<dbReference type="EMBL" id="JARQZJ010000096">
    <property type="protein sequence ID" value="KAK9885574.1"/>
    <property type="molecule type" value="Genomic_DNA"/>
</dbReference>
<dbReference type="Gene3D" id="3.30.420.10">
    <property type="entry name" value="Ribonuclease H-like superfamily/Ribonuclease H"/>
    <property type="match status" value="1"/>
</dbReference>
<sequence>MSSTNPPDKGGGWSDSQVVSYALRTVLEDDSINVDYTSQNSDHEKSNNVNSLLRKLEIKDICVNFLWVKTHVGICGNEKADKLAKSASLNQVDQPWCLSFDILASVKTSIWNKWQNIYRSRDKANYYKNINPLPSNALCPLVPNRYGYREDPLCTCGEIGTVDHLHLWCSNHPHQCDIFLSNMNKITMYNMPFNLNLLLATNNLGVYKALYDHVKFFGLNI</sequence>
<protein>
    <recommendedName>
        <fullName evidence="1">RNase H type-1 domain-containing protein</fullName>
    </recommendedName>
</protein>
<comment type="caution">
    <text evidence="2">The sequence shown here is derived from an EMBL/GenBank/DDBJ whole genome shotgun (WGS) entry which is preliminary data.</text>
</comment>
<proteinExistence type="predicted"/>